<evidence type="ECO:0000256" key="2">
    <source>
        <dbReference type="ARBA" id="ARBA00008524"/>
    </source>
</evidence>
<feature type="active site" description="Charge relay system" evidence="8">
    <location>
        <position position="799"/>
    </location>
</feature>
<dbReference type="SUPFAM" id="SSF52096">
    <property type="entry name" value="ClpP/crotonase"/>
    <property type="match status" value="1"/>
</dbReference>
<dbReference type="Gene3D" id="2.120.10.60">
    <property type="entry name" value="Tricorn protease N-terminal domain"/>
    <property type="match status" value="1"/>
</dbReference>
<dbReference type="GO" id="GO:0005737">
    <property type="term" value="C:cytoplasm"/>
    <property type="evidence" value="ECO:0007669"/>
    <property type="project" value="UniProtKB-SubCell"/>
</dbReference>
<evidence type="ECO:0000256" key="5">
    <source>
        <dbReference type="ARBA" id="ARBA00022801"/>
    </source>
</evidence>
<comment type="subcellular location">
    <subcellularLocation>
        <location evidence="1 7">Cytoplasm</location>
    </subcellularLocation>
</comment>
<dbReference type="InterPro" id="IPR028204">
    <property type="entry name" value="Tricorn_C1"/>
</dbReference>
<comment type="function">
    <text evidence="7">Degrades oligopeptides.</text>
</comment>
<keyword evidence="4 7" id="KW-0645">Protease</keyword>
<keyword evidence="3 7" id="KW-0963">Cytoplasm</keyword>
<accession>A0A956ND34</accession>
<keyword evidence="5 7" id="KW-0378">Hydrolase</keyword>
<feature type="active site" description="Charge relay system" evidence="8">
    <location>
        <position position="1082"/>
    </location>
</feature>
<reference evidence="11" key="2">
    <citation type="journal article" date="2021" name="Microbiome">
        <title>Successional dynamics and alternative stable states in a saline activated sludge microbial community over 9 years.</title>
        <authorList>
            <person name="Wang Y."/>
            <person name="Ye J."/>
            <person name="Ju F."/>
            <person name="Liu L."/>
            <person name="Boyd J.A."/>
            <person name="Deng Y."/>
            <person name="Parks D.H."/>
            <person name="Jiang X."/>
            <person name="Yin X."/>
            <person name="Woodcroft B.J."/>
            <person name="Tyson G.W."/>
            <person name="Hugenholtz P."/>
            <person name="Polz M.F."/>
            <person name="Zhang T."/>
        </authorList>
    </citation>
    <scope>NUCLEOTIDE SEQUENCE</scope>
    <source>
        <strain evidence="11">HKST-UBA02</strain>
    </source>
</reference>
<evidence type="ECO:0000256" key="8">
    <source>
        <dbReference type="PIRSR" id="PIRSR036421-1"/>
    </source>
</evidence>
<dbReference type="InterPro" id="IPR012393">
    <property type="entry name" value="Tricorn_protease"/>
</dbReference>
<proteinExistence type="inferred from homology"/>
<feature type="compositionally biased region" description="Basic and acidic residues" evidence="9">
    <location>
        <begin position="586"/>
        <end position="603"/>
    </location>
</feature>
<sequence length="1142" mass="125196">MRFAPIPWPLACGLVAGIIVADVSALDVASAANEKAAMGAASAGVAAAHSDTTSSGQFLRRPDIHGDQLVFTSEGDLWLGSVQEGTAFRITSDEGYEGPAFFSPDGARLAFSAQYDGATDVYVMNVQGGSPERLTWAPSGVTVLGWTPDGAGIVFRSRWDGAKMRSRLFTVSASGGSPTELPVPYGEFASIAADGQIAYVPVSAEWQHWKRYRGGLADDIWLAEPSTGEFTRLTDDAGVDTEPVWVGNDLYMVSERDGLANLFQLDPASGAATAATQFTEYDVRYPNTDGTRIVFEHGDGIALYDPASGATRDLELDLRSDRIHARPRRVSALDELFGVDLGPTGKRLLVSSRGQILSAPAEKGDVRVVTAVDGVRCQYPAWSPDASTIAYVSDESGEEQIWLLTTTDEGVPTPKQLTKDHQGPLGPIAWSPDGSRLLTSDRELRILLVDAKTGAMKTVAQLDRGGSYDFTLDQYRFSPDGKWVAYSFLEPNWNWTVQLYEIATGKMTRVTSPEMSSYAPAFDAEGKYLYFLSDREYANTYSQGNRYYSFRDMTKVSLVTLSKETESPFLEKNDEEGAGDDSEDGENGKGKDKDEDKGKDDGKKKGKSGTPELPKMTVDVDGIAARVDEVPMPAARYTAVEPVEGKLLVESFLSRGADDDEDEGRGNRRLQSFDLEEKEAKDLVGRLEEFDLSFDRKKLLIRQGRNFTVMDATAGEMPKDDGAVDTQGWTLTVDPEAEWRQIFHESWRVVRDFFYAPNMHGVDWNAVRTKYEPMLGAVAVRSDLTFVLGEMMAELNCGHAYVGGGDQTRPRFTPLGYLGADFEAVPGATPAYRITKILPGDGFDLDARSPLLTPGVDVSVGDYILAVSGRPVRTDQDLRALLVGTGGRWITLTVNSKPSLEGARDVLVEPMSSERRARYFDWVESRREYVRTNGGENLGYVHIPDMSGRGLQEFAKHYYANLDRDGLVYDVRFNGGGWINAMLLLQMSSPQYSFFKPRHGASWSRQDWAFPGYGVALCNDQSGSNAEEFSDAFQRLGIGPLIGTRSWGGEVGSGGGYTLVDGGWIFPPNYAAWVPEGEWIIEGIGVRPDVEVEDDPSAYMQGRDPQLDAAIDYLKKRIAESPVPRPTPPPYPDKSKGGSDRW</sequence>
<feature type="region of interest" description="Disordered" evidence="9">
    <location>
        <begin position="412"/>
        <end position="432"/>
    </location>
</feature>
<feature type="active site" description="Nucleophile" evidence="8">
    <location>
        <position position="1024"/>
    </location>
</feature>
<feature type="region of interest" description="Disordered" evidence="9">
    <location>
        <begin position="1118"/>
        <end position="1142"/>
    </location>
</feature>
<dbReference type="Gene3D" id="3.90.226.10">
    <property type="entry name" value="2-enoyl-CoA Hydratase, Chain A, domain 1"/>
    <property type="match status" value="1"/>
</dbReference>
<dbReference type="Gene3D" id="3.30.750.44">
    <property type="match status" value="1"/>
</dbReference>
<dbReference type="InterPro" id="IPR015943">
    <property type="entry name" value="WD40/YVTN_repeat-like_dom_sf"/>
</dbReference>
<evidence type="ECO:0000256" key="3">
    <source>
        <dbReference type="ARBA" id="ARBA00022490"/>
    </source>
</evidence>
<dbReference type="SUPFAM" id="SSF50156">
    <property type="entry name" value="PDZ domain-like"/>
    <property type="match status" value="1"/>
</dbReference>
<evidence type="ECO:0000313" key="11">
    <source>
        <dbReference type="EMBL" id="MCA9756582.1"/>
    </source>
</evidence>
<dbReference type="AlphaFoldDB" id="A0A956ND34"/>
<comment type="similarity">
    <text evidence="2 7">Belongs to the peptidase S41B family.</text>
</comment>
<evidence type="ECO:0000256" key="6">
    <source>
        <dbReference type="ARBA" id="ARBA00022825"/>
    </source>
</evidence>
<evidence type="ECO:0000256" key="7">
    <source>
        <dbReference type="PIRNR" id="PIRNR036421"/>
    </source>
</evidence>
<dbReference type="Pfam" id="PF03572">
    <property type="entry name" value="Peptidase_S41"/>
    <property type="match status" value="1"/>
</dbReference>
<dbReference type="InterPro" id="IPR029414">
    <property type="entry name" value="Tricorn_PDZ"/>
</dbReference>
<gene>
    <name evidence="11" type="ORF">KDA27_12330</name>
</gene>
<evidence type="ECO:0000256" key="1">
    <source>
        <dbReference type="ARBA" id="ARBA00004496"/>
    </source>
</evidence>
<name>A0A956ND34_UNCEI</name>
<dbReference type="PANTHER" id="PTHR43253">
    <property type="entry name" value="TRICORN PROTEASE HOMOLOG 2-RELATED"/>
    <property type="match status" value="1"/>
</dbReference>
<protein>
    <recommendedName>
        <fullName evidence="7">Tricorn protease homolog</fullName>
        <ecNumber evidence="7">3.4.21.-</ecNumber>
    </recommendedName>
</protein>
<dbReference type="EMBL" id="JAGQHS010000058">
    <property type="protein sequence ID" value="MCA9756582.1"/>
    <property type="molecule type" value="Genomic_DNA"/>
</dbReference>
<feature type="domain" description="Tail specific protease" evidence="10">
    <location>
        <begin position="901"/>
        <end position="1093"/>
    </location>
</feature>
<dbReference type="GO" id="GO:0008236">
    <property type="term" value="F:serine-type peptidase activity"/>
    <property type="evidence" value="ECO:0007669"/>
    <property type="project" value="UniProtKB-UniRule"/>
</dbReference>
<comment type="caution">
    <text evidence="11">The sequence shown here is derived from an EMBL/GenBank/DDBJ whole genome shotgun (WGS) entry which is preliminary data.</text>
</comment>
<dbReference type="InterPro" id="IPR005151">
    <property type="entry name" value="Tail-specific_protease"/>
</dbReference>
<dbReference type="InterPro" id="IPR036034">
    <property type="entry name" value="PDZ_sf"/>
</dbReference>
<dbReference type="EC" id="3.4.21.-" evidence="7"/>
<evidence type="ECO:0000313" key="12">
    <source>
        <dbReference type="Proteomes" id="UP000739538"/>
    </source>
</evidence>
<feature type="compositionally biased region" description="Pro residues" evidence="9">
    <location>
        <begin position="1123"/>
        <end position="1132"/>
    </location>
</feature>
<evidence type="ECO:0000256" key="9">
    <source>
        <dbReference type="SAM" id="MobiDB-lite"/>
    </source>
</evidence>
<dbReference type="CDD" id="cd07562">
    <property type="entry name" value="Peptidase_S41_TRI"/>
    <property type="match status" value="1"/>
</dbReference>
<dbReference type="PIRSF" id="PIRSF036421">
    <property type="entry name" value="Tricorn_protease"/>
    <property type="match status" value="1"/>
</dbReference>
<organism evidence="11 12">
    <name type="scientific">Eiseniibacteriota bacterium</name>
    <dbReference type="NCBI Taxonomy" id="2212470"/>
    <lineage>
        <taxon>Bacteria</taxon>
        <taxon>Candidatus Eiseniibacteriota</taxon>
    </lineage>
</organism>
<dbReference type="InterPro" id="IPR029045">
    <property type="entry name" value="ClpP/crotonase-like_dom_sf"/>
</dbReference>
<dbReference type="Pfam" id="PF14685">
    <property type="entry name" value="PDZ_Tricorn"/>
    <property type="match status" value="1"/>
</dbReference>
<dbReference type="SMART" id="SM00245">
    <property type="entry name" value="TSPc"/>
    <property type="match status" value="1"/>
</dbReference>
<feature type="compositionally biased region" description="Acidic residues" evidence="9">
    <location>
        <begin position="573"/>
        <end position="585"/>
    </location>
</feature>
<dbReference type="Proteomes" id="UP000739538">
    <property type="component" value="Unassembled WGS sequence"/>
</dbReference>
<dbReference type="Gene3D" id="2.30.42.10">
    <property type="match status" value="1"/>
</dbReference>
<reference evidence="11" key="1">
    <citation type="submission" date="2020-04" db="EMBL/GenBank/DDBJ databases">
        <authorList>
            <person name="Zhang T."/>
        </authorList>
    </citation>
    <scope>NUCLEOTIDE SEQUENCE</scope>
    <source>
        <strain evidence="11">HKST-UBA02</strain>
    </source>
</reference>
<dbReference type="SUPFAM" id="SSF69304">
    <property type="entry name" value="Tricorn protease N-terminal domain"/>
    <property type="match status" value="1"/>
</dbReference>
<dbReference type="SUPFAM" id="SSF82171">
    <property type="entry name" value="DPP6 N-terminal domain-like"/>
    <property type="match status" value="1"/>
</dbReference>
<dbReference type="GO" id="GO:0006508">
    <property type="term" value="P:proteolysis"/>
    <property type="evidence" value="ECO:0007669"/>
    <property type="project" value="UniProtKB-UniRule"/>
</dbReference>
<dbReference type="PANTHER" id="PTHR43253:SF1">
    <property type="entry name" value="TRICORN PROTEASE HOMOLOG 2-RELATED"/>
    <property type="match status" value="1"/>
</dbReference>
<keyword evidence="6 7" id="KW-0720">Serine protease</keyword>
<evidence type="ECO:0000256" key="4">
    <source>
        <dbReference type="ARBA" id="ARBA00022670"/>
    </source>
</evidence>
<feature type="region of interest" description="Disordered" evidence="9">
    <location>
        <begin position="567"/>
        <end position="619"/>
    </location>
</feature>
<feature type="compositionally biased region" description="Basic and acidic residues" evidence="9">
    <location>
        <begin position="1133"/>
        <end position="1142"/>
    </location>
</feature>
<dbReference type="Pfam" id="PF26550">
    <property type="entry name" value="Tricorn_2nd"/>
    <property type="match status" value="1"/>
</dbReference>
<dbReference type="Gene3D" id="2.130.10.10">
    <property type="entry name" value="YVTN repeat-like/Quinoprotein amine dehydrogenase"/>
    <property type="match status" value="1"/>
</dbReference>
<dbReference type="Pfam" id="PF14684">
    <property type="entry name" value="Tricorn_C1"/>
    <property type="match status" value="1"/>
</dbReference>
<evidence type="ECO:0000259" key="10">
    <source>
        <dbReference type="SMART" id="SM00245"/>
    </source>
</evidence>
<dbReference type="Pfam" id="PF26549">
    <property type="entry name" value="Tricorn_N"/>
    <property type="match status" value="1"/>
</dbReference>